<name>A0A3D6BQA9_9FLAO</name>
<dbReference type="Proteomes" id="UP000263268">
    <property type="component" value="Unassembled WGS sequence"/>
</dbReference>
<dbReference type="PANTHER" id="PTHR33711">
    <property type="entry name" value="DIOXYGENASE, PUTATIVE (AFU_ORTHOLOGUE AFUA_2G02910)-RELATED"/>
    <property type="match status" value="1"/>
</dbReference>
<dbReference type="Gene3D" id="2.60.130.10">
    <property type="entry name" value="Aromatic compound dioxygenase"/>
    <property type="match status" value="1"/>
</dbReference>
<reference evidence="1 2" key="1">
    <citation type="journal article" date="2018" name="Nat. Biotechnol.">
        <title>A standardized bacterial taxonomy based on genome phylogeny substantially revises the tree of life.</title>
        <authorList>
            <person name="Parks D.H."/>
            <person name="Chuvochina M."/>
            <person name="Waite D.W."/>
            <person name="Rinke C."/>
            <person name="Skarshewski A."/>
            <person name="Chaumeil P.A."/>
            <person name="Hugenholtz P."/>
        </authorList>
    </citation>
    <scope>NUCLEOTIDE SEQUENCE [LARGE SCALE GENOMIC DNA]</scope>
    <source>
        <strain evidence="1">UBA10227</strain>
    </source>
</reference>
<sequence>MKKLFFISCLITVFGFSDSLKAQGSADVLEEIPFDYLTRSPLYDFTEKNLNATDTIPGFETQENKLKLTGTIYLSDGVTPAKGVILFIEQPNEDGEYDLQFENNKRFVTHRAWVKTNEQGQYTFYTFIPGSYRHSKELRHIHPVVKEVGKPEYKLNSLMFEDDPFLTKACRKKLKKKGIDSILTTLKKEDMYVANYNIVLK</sequence>
<evidence type="ECO:0000313" key="1">
    <source>
        <dbReference type="EMBL" id="HCY80827.1"/>
    </source>
</evidence>
<dbReference type="PANTHER" id="PTHR33711:SF10">
    <property type="entry name" value="INTRADIOL RING-CLEAVAGE DIOXYGENASES DOMAIN-CONTAINING PROTEIN"/>
    <property type="match status" value="1"/>
</dbReference>
<evidence type="ECO:0008006" key="3">
    <source>
        <dbReference type="Google" id="ProtNLM"/>
    </source>
</evidence>
<evidence type="ECO:0000313" key="2">
    <source>
        <dbReference type="Proteomes" id="UP000263268"/>
    </source>
</evidence>
<dbReference type="InterPro" id="IPR050770">
    <property type="entry name" value="Intradiol_RC_Dioxygenase"/>
</dbReference>
<dbReference type="SUPFAM" id="SSF49482">
    <property type="entry name" value="Aromatic compound dioxygenase"/>
    <property type="match status" value="1"/>
</dbReference>
<dbReference type="AlphaFoldDB" id="A0A3D6BQA9"/>
<proteinExistence type="predicted"/>
<accession>A0A3D6BQA9</accession>
<organism evidence="1 2">
    <name type="scientific">Xanthomarina gelatinilytica</name>
    <dbReference type="NCBI Taxonomy" id="1137281"/>
    <lineage>
        <taxon>Bacteria</taxon>
        <taxon>Pseudomonadati</taxon>
        <taxon>Bacteroidota</taxon>
        <taxon>Flavobacteriia</taxon>
        <taxon>Flavobacteriales</taxon>
        <taxon>Flavobacteriaceae</taxon>
        <taxon>Xanthomarina</taxon>
    </lineage>
</organism>
<comment type="caution">
    <text evidence="1">The sequence shown here is derived from an EMBL/GenBank/DDBJ whole genome shotgun (WGS) entry which is preliminary data.</text>
</comment>
<dbReference type="InterPro" id="IPR015889">
    <property type="entry name" value="Intradiol_dOase_core"/>
</dbReference>
<dbReference type="EMBL" id="DPRK01000065">
    <property type="protein sequence ID" value="HCY80827.1"/>
    <property type="molecule type" value="Genomic_DNA"/>
</dbReference>
<dbReference type="GO" id="GO:0016702">
    <property type="term" value="F:oxidoreductase activity, acting on single donors with incorporation of molecular oxygen, incorporation of two atoms of oxygen"/>
    <property type="evidence" value="ECO:0007669"/>
    <property type="project" value="InterPro"/>
</dbReference>
<protein>
    <recommendedName>
        <fullName evidence="3">Intradiol ring-cleavage dioxygenases domain-containing protein</fullName>
    </recommendedName>
</protein>
<gene>
    <name evidence="1" type="ORF">DHV22_04075</name>
</gene>
<dbReference type="GO" id="GO:0005506">
    <property type="term" value="F:iron ion binding"/>
    <property type="evidence" value="ECO:0007669"/>
    <property type="project" value="InterPro"/>
</dbReference>